<organism evidence="1 2">
    <name type="scientific">Aestuariirhabdus litorea</name>
    <dbReference type="NCBI Taxonomy" id="2528527"/>
    <lineage>
        <taxon>Bacteria</taxon>
        <taxon>Pseudomonadati</taxon>
        <taxon>Pseudomonadota</taxon>
        <taxon>Gammaproteobacteria</taxon>
        <taxon>Oceanospirillales</taxon>
        <taxon>Aestuariirhabdaceae</taxon>
        <taxon>Aestuariirhabdus</taxon>
    </lineage>
</organism>
<reference evidence="1 2" key="1">
    <citation type="submission" date="2018-08" db="EMBL/GenBank/DDBJ databases">
        <authorList>
            <person name="Khan S.A."/>
        </authorList>
    </citation>
    <scope>NUCLEOTIDE SEQUENCE [LARGE SCALE GENOMIC DNA]</scope>
    <source>
        <strain evidence="1 2">GTF-13</strain>
    </source>
</reference>
<comment type="caution">
    <text evidence="1">The sequence shown here is derived from an EMBL/GenBank/DDBJ whole genome shotgun (WGS) entry which is preliminary data.</text>
</comment>
<reference evidence="1 2" key="2">
    <citation type="submission" date="2018-12" db="EMBL/GenBank/DDBJ databases">
        <title>Simiduia agarivorans gen. nov., sp. nov., a marine, agarolytic bacterium isolated from shallow coastal water from Keelung, Taiwan.</title>
        <authorList>
            <person name="Shieh W.Y."/>
        </authorList>
    </citation>
    <scope>NUCLEOTIDE SEQUENCE [LARGE SCALE GENOMIC DNA]</scope>
    <source>
        <strain evidence="1 2">GTF-13</strain>
    </source>
</reference>
<accession>A0A3P3VSJ9</accession>
<evidence type="ECO:0000313" key="2">
    <source>
        <dbReference type="Proteomes" id="UP000280792"/>
    </source>
</evidence>
<dbReference type="InterPro" id="IPR010710">
    <property type="entry name" value="DUF1289"/>
</dbReference>
<protein>
    <submittedName>
        <fullName evidence="1">DUF1289 domain-containing protein</fullName>
    </submittedName>
</protein>
<dbReference type="Proteomes" id="UP000280792">
    <property type="component" value="Unassembled WGS sequence"/>
</dbReference>
<evidence type="ECO:0000313" key="1">
    <source>
        <dbReference type="EMBL" id="RRJ85424.1"/>
    </source>
</evidence>
<dbReference type="AlphaFoldDB" id="A0A3P3VSJ9"/>
<dbReference type="PANTHER" id="PTHR35175:SF1">
    <property type="entry name" value="OXIDOREDUCTASE"/>
    <property type="match status" value="1"/>
</dbReference>
<dbReference type="EMBL" id="QWEZ01000001">
    <property type="protein sequence ID" value="RRJ85424.1"/>
    <property type="molecule type" value="Genomic_DNA"/>
</dbReference>
<proteinExistence type="predicted"/>
<sequence length="99" mass="11856">MDADRQQFELFDIDSPCRGICTTNNRGYCVGCLRSRDERFNWNQMTQAQRARVMALCKRRRSRIKEHMAQREEVQLDLLLDSRHAPLIEDLFDPLRRED</sequence>
<keyword evidence="2" id="KW-1185">Reference proteome</keyword>
<name>A0A3P3VSJ9_9GAMM</name>
<dbReference type="Pfam" id="PF06945">
    <property type="entry name" value="DUF1289"/>
    <property type="match status" value="1"/>
</dbReference>
<dbReference type="PANTHER" id="PTHR35175">
    <property type="entry name" value="DUF1289 DOMAIN-CONTAINING PROTEIN"/>
    <property type="match status" value="1"/>
</dbReference>
<gene>
    <name evidence="1" type="ORF">D0544_03045</name>
</gene>